<dbReference type="EMBL" id="WWEO01000044">
    <property type="protein sequence ID" value="NCD71443.1"/>
    <property type="molecule type" value="Genomic_DNA"/>
</dbReference>
<dbReference type="PANTHER" id="PTHR33446:SF2">
    <property type="entry name" value="PROTEIN TONB"/>
    <property type="match status" value="1"/>
</dbReference>
<feature type="domain" description="TonB C-terminal" evidence="1">
    <location>
        <begin position="177"/>
        <end position="239"/>
    </location>
</feature>
<keyword evidence="3" id="KW-1185">Reference proteome</keyword>
<evidence type="ECO:0000313" key="2">
    <source>
        <dbReference type="EMBL" id="NCD71443.1"/>
    </source>
</evidence>
<dbReference type="PANTHER" id="PTHR33446">
    <property type="entry name" value="PROTEIN TONB-RELATED"/>
    <property type="match status" value="1"/>
</dbReference>
<gene>
    <name evidence="2" type="ORF">GSY63_18900</name>
</gene>
<reference evidence="2" key="1">
    <citation type="submission" date="2020-01" db="EMBL/GenBank/DDBJ databases">
        <authorList>
            <person name="Seo Y.L."/>
        </authorList>
    </citation>
    <scope>NUCLEOTIDE SEQUENCE</scope>
    <source>
        <strain evidence="2">R11</strain>
    </source>
</reference>
<comment type="caution">
    <text evidence="2">The sequence shown here is derived from an EMBL/GenBank/DDBJ whole genome shotgun (WGS) entry which is preliminary data.</text>
</comment>
<dbReference type="RefSeq" id="WP_166587401.1">
    <property type="nucleotide sequence ID" value="NZ_WWEO01000044.1"/>
</dbReference>
<organism evidence="2 3">
    <name type="scientific">Mucilaginibacter agri</name>
    <dbReference type="NCBI Taxonomy" id="2695265"/>
    <lineage>
        <taxon>Bacteria</taxon>
        <taxon>Pseudomonadati</taxon>
        <taxon>Bacteroidota</taxon>
        <taxon>Sphingobacteriia</taxon>
        <taxon>Sphingobacteriales</taxon>
        <taxon>Sphingobacteriaceae</taxon>
        <taxon>Mucilaginibacter</taxon>
    </lineage>
</organism>
<dbReference type="Pfam" id="PF03544">
    <property type="entry name" value="TonB_C"/>
    <property type="match status" value="1"/>
</dbReference>
<name>A0A965ZJY0_9SPHI</name>
<dbReference type="GO" id="GO:0055085">
    <property type="term" value="P:transmembrane transport"/>
    <property type="evidence" value="ECO:0007669"/>
    <property type="project" value="InterPro"/>
</dbReference>
<evidence type="ECO:0000313" key="3">
    <source>
        <dbReference type="Proteomes" id="UP000638732"/>
    </source>
</evidence>
<evidence type="ECO:0000259" key="1">
    <source>
        <dbReference type="Pfam" id="PF03544"/>
    </source>
</evidence>
<dbReference type="InterPro" id="IPR051045">
    <property type="entry name" value="TonB-dependent_transducer"/>
</dbReference>
<reference evidence="2" key="2">
    <citation type="submission" date="2020-10" db="EMBL/GenBank/DDBJ databases">
        <title>Mucilaginibacter sp. nov., isolated from soil.</title>
        <authorList>
            <person name="Jeon C.O."/>
        </authorList>
    </citation>
    <scope>NUCLEOTIDE SEQUENCE</scope>
    <source>
        <strain evidence="2">R11</strain>
    </source>
</reference>
<dbReference type="GO" id="GO:0098797">
    <property type="term" value="C:plasma membrane protein complex"/>
    <property type="evidence" value="ECO:0007669"/>
    <property type="project" value="TreeGrafter"/>
</dbReference>
<dbReference type="Gene3D" id="3.30.1150.10">
    <property type="match status" value="1"/>
</dbReference>
<sequence>MPEDITSVKLKFSCQENWNAMQPVEGGRNCDTCQKKVYDFTNSKADEFRRILAENNNNVCGRFTVNQTVYKQQLFPFWKKWVSAAMVLIGFSFWGERSVAQGVKQGKQKIVFPPPVVTGDVEVRPVKKIKQPSSSTVGQSEYLTGIVGEPQPEFVGGDAALSKFLTKNIRYIKGTPNGRVIASFVISPSGILTDIKIIRSLTPAADNEVIRVLKLSPKWTAGKFNGKSVAAQYYLPVSFSEK</sequence>
<dbReference type="Proteomes" id="UP000638732">
    <property type="component" value="Unassembled WGS sequence"/>
</dbReference>
<dbReference type="GO" id="GO:0031992">
    <property type="term" value="F:energy transducer activity"/>
    <property type="evidence" value="ECO:0007669"/>
    <property type="project" value="TreeGrafter"/>
</dbReference>
<dbReference type="AlphaFoldDB" id="A0A965ZJY0"/>
<dbReference type="InterPro" id="IPR037682">
    <property type="entry name" value="TonB_C"/>
</dbReference>
<accession>A0A965ZJY0</accession>
<protein>
    <recommendedName>
        <fullName evidence="1">TonB C-terminal domain-containing protein</fullName>
    </recommendedName>
</protein>
<proteinExistence type="predicted"/>
<dbReference type="SUPFAM" id="SSF74653">
    <property type="entry name" value="TolA/TonB C-terminal domain"/>
    <property type="match status" value="1"/>
</dbReference>